<evidence type="ECO:0000313" key="1">
    <source>
        <dbReference type="EMBL" id="SHF63870.1"/>
    </source>
</evidence>
<dbReference type="Proteomes" id="UP000184327">
    <property type="component" value="Unassembled WGS sequence"/>
</dbReference>
<dbReference type="EMBL" id="FQUZ01000032">
    <property type="protein sequence ID" value="SHF63870.1"/>
    <property type="molecule type" value="Genomic_DNA"/>
</dbReference>
<dbReference type="AlphaFoldDB" id="A0A1M5DAF1"/>
<name>A0A1M5DAF1_9BURK</name>
<reference evidence="1 2" key="1">
    <citation type="submission" date="2016-11" db="EMBL/GenBank/DDBJ databases">
        <authorList>
            <person name="Jaros S."/>
            <person name="Januszkiewicz K."/>
            <person name="Wedrychowicz H."/>
        </authorList>
    </citation>
    <scope>NUCLEOTIDE SEQUENCE [LARGE SCALE GENOMIC DNA]</scope>
    <source>
        <strain evidence="1 2">DSM 16112</strain>
    </source>
</reference>
<keyword evidence="2" id="KW-1185">Reference proteome</keyword>
<proteinExistence type="predicted"/>
<organism evidence="1 2">
    <name type="scientific">Lampropedia hyalina DSM 16112</name>
    <dbReference type="NCBI Taxonomy" id="1122156"/>
    <lineage>
        <taxon>Bacteria</taxon>
        <taxon>Pseudomonadati</taxon>
        <taxon>Pseudomonadota</taxon>
        <taxon>Betaproteobacteria</taxon>
        <taxon>Burkholderiales</taxon>
        <taxon>Comamonadaceae</taxon>
        <taxon>Lampropedia</taxon>
    </lineage>
</organism>
<dbReference type="RefSeq" id="WP_073356852.1">
    <property type="nucleotide sequence ID" value="NZ_FQUZ01000032.1"/>
</dbReference>
<evidence type="ECO:0000313" key="2">
    <source>
        <dbReference type="Proteomes" id="UP000184327"/>
    </source>
</evidence>
<sequence length="145" mass="15752">MLEQDIEDDFMVVAFANFGMESIGQNEVFDLHAFLIARADSVAIFLLVVCIAFDGRAVFCHHAPEAHTVQGFAAVVVHDTVPSGEAVLSMLFQGVAHTYPGLEGIGMGTSDCSQTWPVAPRVSSVWVVEQAGEVRTRRLAVQFLE</sequence>
<protein>
    <submittedName>
        <fullName evidence="1">Uncharacterized protein</fullName>
    </submittedName>
</protein>
<accession>A0A1M5DAF1</accession>
<gene>
    <name evidence="1" type="ORF">SAMN02745117_02334</name>
</gene>